<evidence type="ECO:0000313" key="2">
    <source>
        <dbReference type="WBParaSite" id="PS1159_v2.g24249.t1"/>
    </source>
</evidence>
<name>A0AC35G6Q0_9BILA</name>
<dbReference type="WBParaSite" id="PS1159_v2.g24249.t1">
    <property type="protein sequence ID" value="PS1159_v2.g24249.t1"/>
    <property type="gene ID" value="PS1159_v2.g24249"/>
</dbReference>
<organism evidence="1 2">
    <name type="scientific">Panagrolaimus sp. PS1159</name>
    <dbReference type="NCBI Taxonomy" id="55785"/>
    <lineage>
        <taxon>Eukaryota</taxon>
        <taxon>Metazoa</taxon>
        <taxon>Ecdysozoa</taxon>
        <taxon>Nematoda</taxon>
        <taxon>Chromadorea</taxon>
        <taxon>Rhabditida</taxon>
        <taxon>Tylenchina</taxon>
        <taxon>Panagrolaimomorpha</taxon>
        <taxon>Panagrolaimoidea</taxon>
        <taxon>Panagrolaimidae</taxon>
        <taxon>Panagrolaimus</taxon>
    </lineage>
</organism>
<accession>A0AC35G6Q0</accession>
<sequence>MTTKDDFLFLKDKQKFFDNPQIDNNENWYINLNLNQNCKGRLLIPVQSYSKSNSDKYCNSAISDSYEGKEKSKLWNKSSDLSFNTLSIIDEVEAKKNWKKKSSNKNNSTLSLHISAYEKSIEAASFDSIDGKNDGALENFRIKKPIFTGASNFVLQNPFEFPRQQNDKVSEQEMSQFKASQKLLNPNKSSRIMHAEEICGTQVEFPFEPYECQKKFMRNVIEAIETSSNAALESPTGTGKTLSLLCASLAWLEKYKSFHKPKMIDQNGIINPIAANENSQLYPKIIYASRTHSQLQQVVRELNKTRYKYMKTCVLASRDQLCINEKVMKEQNSQLKGQICRTLVKSHKCVYANGLEKDLERSDSMYQNESPDVMDIEDLVLTAKKFKHCPYFKTQSMLENSDLILLPYNYVFDPKVRSAMKIELKGNILIIDEAHNLESTCEDSVSIEWSTKDNALCINEARKVLTLLVEEEERKQEEGDKSEITFDKIINDETKRLMKEKSKVSQQDVAILLERLMVFEEKLDEFGKEDSTFENKVYGLDGDVFEGEKMVKLLESAEFIRAQRDAVLNIIDSIGLFLAEQANKNSDFFAEKGTKLSDFATLISRVFADSFEVAAGRTIDKTSANEASKKFLLYVEKNDENIKLKYWCFSASLAMKLVSSRGIRSIIVTSGTLAPLPAFLTSMGIPFQFKLENEHIAKQNQVMIGALKKASTKVELLGTYKNRTNPDYIDGMGRTLLQTMEITPQGMLVFFSSYSQMDAMISDLKKQTYSGVSYWTLMERVKKIFVEPKSKIELPLMLTEFDGIIRKGNGAAFFAVCRGKISEGIDLPDSHCRAVFLCGIPYSPPNDPRVILKKHFLSTKAEKNSLSPEEWYKLEGLKAVNQAIGRVIRHKDDFGIIVLADIRFTTVPKSHLSAWIRPGLTIFDDPKKFFDECERFFTERGLLIKKSYEKLASEIPKHLTQSRKVVGGSGGSQSNLLKQNNDNTLTIESLKALYGDENIEPSMNSNFKGPSKSSTTAIMPSSLTQNSGSTIRRPKIKYG</sequence>
<protein>
    <submittedName>
        <fullName evidence="2">Helicase ATP-binding domain-containing protein</fullName>
    </submittedName>
</protein>
<evidence type="ECO:0000313" key="1">
    <source>
        <dbReference type="Proteomes" id="UP000887580"/>
    </source>
</evidence>
<proteinExistence type="predicted"/>
<dbReference type="Proteomes" id="UP000887580">
    <property type="component" value="Unplaced"/>
</dbReference>
<reference evidence="2" key="1">
    <citation type="submission" date="2022-11" db="UniProtKB">
        <authorList>
            <consortium name="WormBaseParasite"/>
        </authorList>
    </citation>
    <scope>IDENTIFICATION</scope>
</reference>